<evidence type="ECO:0000313" key="2">
    <source>
        <dbReference type="Proteomes" id="UP000253204"/>
    </source>
</evidence>
<protein>
    <submittedName>
        <fullName evidence="1">Uncharacterized protein</fullName>
    </submittedName>
</protein>
<organism evidence="1 2">
    <name type="scientific">Vreelandella rituensis</name>
    <dbReference type="NCBI Taxonomy" id="2282306"/>
    <lineage>
        <taxon>Bacteria</taxon>
        <taxon>Pseudomonadati</taxon>
        <taxon>Pseudomonadota</taxon>
        <taxon>Gammaproteobacteria</taxon>
        <taxon>Oceanospirillales</taxon>
        <taxon>Halomonadaceae</taxon>
        <taxon>Vreelandella</taxon>
    </lineage>
</organism>
<evidence type="ECO:0000313" key="1">
    <source>
        <dbReference type="EMBL" id="RCV86450.1"/>
    </source>
</evidence>
<dbReference type="Proteomes" id="UP000253204">
    <property type="component" value="Unassembled WGS sequence"/>
</dbReference>
<proteinExistence type="predicted"/>
<comment type="caution">
    <text evidence="1">The sequence shown here is derived from an EMBL/GenBank/DDBJ whole genome shotgun (WGS) entry which is preliminary data.</text>
</comment>
<gene>
    <name evidence="1" type="ORF">DU506_18450</name>
</gene>
<dbReference type="AlphaFoldDB" id="A0A368TPG2"/>
<reference evidence="1 2" key="1">
    <citation type="submission" date="2018-07" db="EMBL/GenBank/DDBJ databases">
        <title>Halomonas rutogse sp. nov., isolated from Lake TangqianCo on Tibetan Plateau.</title>
        <authorList>
            <person name="Lu H."/>
            <person name="Xing P."/>
            <person name="Wu Q."/>
        </authorList>
    </citation>
    <scope>NUCLEOTIDE SEQUENCE [LARGE SCALE GENOMIC DNA]</scope>
    <source>
        <strain evidence="1 2">TQ8S</strain>
    </source>
</reference>
<sequence>MTLKIKIEVPTDGGPYEAQVAESNGNPAHVLAPGEAVELYVHSGNTITVTELPAGTKAAMSAQEPK</sequence>
<keyword evidence="2" id="KW-1185">Reference proteome</keyword>
<dbReference type="EMBL" id="QPIJ01000065">
    <property type="protein sequence ID" value="RCV86450.1"/>
    <property type="molecule type" value="Genomic_DNA"/>
</dbReference>
<accession>A0A368TPG2</accession>
<name>A0A368TPG2_9GAMM</name>
<dbReference type="RefSeq" id="WP_114488337.1">
    <property type="nucleotide sequence ID" value="NZ_QPIJ01000065.1"/>
</dbReference>